<feature type="domain" description="Ku C-terminal" evidence="13">
    <location>
        <begin position="793"/>
        <end position="885"/>
    </location>
</feature>
<evidence type="ECO:0000259" key="12">
    <source>
        <dbReference type="Pfam" id="PF02735"/>
    </source>
</evidence>
<feature type="region of interest" description="Disordered" evidence="11">
    <location>
        <begin position="686"/>
        <end position="712"/>
    </location>
</feature>
<evidence type="ECO:0000256" key="2">
    <source>
        <dbReference type="ARBA" id="ARBA00022741"/>
    </source>
</evidence>
<keyword evidence="9" id="KW-0234">DNA repair</keyword>
<dbReference type="SUPFAM" id="SSF100939">
    <property type="entry name" value="SPOC domain-like"/>
    <property type="match status" value="1"/>
</dbReference>
<dbReference type="InterPro" id="IPR006164">
    <property type="entry name" value="DNA_bd_Ku70/Ku80"/>
</dbReference>
<keyword evidence="15" id="KW-1185">Reference proteome</keyword>
<evidence type="ECO:0000256" key="7">
    <source>
        <dbReference type="ARBA" id="ARBA00023125"/>
    </source>
</evidence>
<keyword evidence="8" id="KW-0233">DNA recombination</keyword>
<dbReference type="VEuPathDB" id="ToxoDB:ETH2_0702700"/>
<dbReference type="AlphaFoldDB" id="U6KWR6"/>
<reference evidence="14" key="2">
    <citation type="submission" date="2013-10" db="EMBL/GenBank/DDBJ databases">
        <authorList>
            <person name="Aslett M."/>
        </authorList>
    </citation>
    <scope>NUCLEOTIDE SEQUENCE [LARGE SCALE GENOMIC DNA]</scope>
    <source>
        <strain evidence="14">Houghton</strain>
    </source>
</reference>
<sequence length="918" mass="100835">MTSVQSVSCVLADVGSAACASGCFPSVSLACLSLLSNRFASDPKHVAAVIAYGSATTHNPLADASQSGQAYNHVEILHNFHPIDWPLVEELGKALKPGGQPADPLDACIVAADLFQKAFNKQIQENKIECFFYLLSGPQPFEYDSDAQSVRQHMTETHIRVVRVLAGEPPSSESTGDFFDREVSMKDFIDLCRLYVPVKGKKTVTKCRIPLTLSPSVKLSIFVYILAKKEPLPSLRKRLKVCRNTAGSEREGPAYYVAMTPERFLYRADDPEKQPIHMPSKKGAAAAASADPGASTHEEMPAETEGLAFAFPFGKQLVPVSPFEREAHFSLKTDKGLVLVGMLRTANIKRWWLTGQSELVVASEGDSISQTAMSALFWACIRLRCALLCRYTPRQNSLPRPVLLIPRFSCAEEDWQELLLQAQNQKTMTVQRGFCLVHIPFSDDVSSPALPVPPASTPDEVQAMEALIDSLPLSFSPVSSFSTSAKPEAAHHCTDRRLCEKIHPLCAPPSAYPAPDVAPFSSEVHPSFVPKSARAFAEPNASVNPLLIPNPTMQRFLRLISSKILDIATHNQKQQQQQEQRPESGKGYQDLLTAVDDLFPLTPSVSESLVKTDGEEKASPAPTAAKHPGLCGAIAALFPLVAQGPLREFAAATTAARGEAAEALSKEFVRKNEVLKLTDVKLQHQLEQKEGTEDGQKVKQDPQQDKSPQHPLLQQYTVRSINPVRDFELMLNVREVDLTEKAIAEMQQIILELLQRAGEQWAAASLAGQSDGIGTHQQAQKQPYEQEQQVNGIASRYLVKAMMCLEALRSGCVRELEGKAFNAFLRQLHQQATATETETAAQATPAAHRPQTGAKLFWDLLLSKKQIPLVTTDEDPHADVAPEDSTCIYNLPFQEQQQQQQQQQHSGNEAADILDLIE</sequence>
<dbReference type="GO" id="GO:0043564">
    <property type="term" value="C:Ku70:Ku80 complex"/>
    <property type="evidence" value="ECO:0007669"/>
    <property type="project" value="TreeGrafter"/>
</dbReference>
<dbReference type="GO" id="GO:0004386">
    <property type="term" value="F:helicase activity"/>
    <property type="evidence" value="ECO:0007669"/>
    <property type="project" value="UniProtKB-KW"/>
</dbReference>
<dbReference type="RefSeq" id="XP_013232128.1">
    <property type="nucleotide sequence ID" value="XM_013376674.1"/>
</dbReference>
<evidence type="ECO:0000256" key="4">
    <source>
        <dbReference type="ARBA" id="ARBA00022801"/>
    </source>
</evidence>
<dbReference type="GO" id="GO:0000723">
    <property type="term" value="P:telomere maintenance"/>
    <property type="evidence" value="ECO:0007669"/>
    <property type="project" value="TreeGrafter"/>
</dbReference>
<dbReference type="VEuPathDB" id="ToxoDB:ETH_00007425"/>
<dbReference type="SUPFAM" id="SSF101420">
    <property type="entry name" value="C-terminal domain of Ku80"/>
    <property type="match status" value="2"/>
</dbReference>
<evidence type="ECO:0000256" key="1">
    <source>
        <dbReference type="ARBA" id="ARBA00004123"/>
    </source>
</evidence>
<comment type="subcellular location">
    <subcellularLocation>
        <location evidence="1">Nucleus</location>
    </subcellularLocation>
</comment>
<dbReference type="GeneID" id="25250687"/>
<feature type="domain" description="Ku" evidence="12">
    <location>
        <begin position="300"/>
        <end position="460"/>
    </location>
</feature>
<dbReference type="GO" id="GO:0003690">
    <property type="term" value="F:double-stranded DNA binding"/>
    <property type="evidence" value="ECO:0007669"/>
    <property type="project" value="TreeGrafter"/>
</dbReference>
<dbReference type="Pfam" id="PF02735">
    <property type="entry name" value="Ku"/>
    <property type="match status" value="1"/>
</dbReference>
<dbReference type="Gene3D" id="2.40.290.10">
    <property type="match status" value="1"/>
</dbReference>
<keyword evidence="5" id="KW-0347">Helicase</keyword>
<dbReference type="PANTHER" id="PTHR12604">
    <property type="entry name" value="KU AUTOANTIGEN DNA HELICASE"/>
    <property type="match status" value="1"/>
</dbReference>
<dbReference type="Gene3D" id="1.25.40.240">
    <property type="entry name" value="Ku, C-terminal domain"/>
    <property type="match status" value="1"/>
</dbReference>
<feature type="compositionally biased region" description="Basic and acidic residues" evidence="11">
    <location>
        <begin position="686"/>
        <end position="708"/>
    </location>
</feature>
<dbReference type="InterPro" id="IPR014893">
    <property type="entry name" value="Ku_PK_bind"/>
</dbReference>
<dbReference type="Pfam" id="PF08785">
    <property type="entry name" value="Ku_PK_bind"/>
    <property type="match status" value="1"/>
</dbReference>
<keyword evidence="2" id="KW-0547">Nucleotide-binding</keyword>
<dbReference type="OMA" id="DIATHNQ"/>
<evidence type="ECO:0000313" key="14">
    <source>
        <dbReference type="EMBL" id="CDJ41378.1"/>
    </source>
</evidence>
<keyword evidence="10" id="KW-0539">Nucleus</keyword>
<gene>
    <name evidence="14" type="ORF">ETH_00007425</name>
</gene>
<evidence type="ECO:0000256" key="10">
    <source>
        <dbReference type="ARBA" id="ARBA00023242"/>
    </source>
</evidence>
<dbReference type="InterPro" id="IPR036494">
    <property type="entry name" value="Ku_C_sf"/>
</dbReference>
<accession>U6KWR6</accession>
<evidence type="ECO:0000256" key="5">
    <source>
        <dbReference type="ARBA" id="ARBA00022806"/>
    </source>
</evidence>
<evidence type="ECO:0000256" key="6">
    <source>
        <dbReference type="ARBA" id="ARBA00022840"/>
    </source>
</evidence>
<protein>
    <recommendedName>
        <fullName evidence="16">Ku domain-containing protein</fullName>
    </recommendedName>
</protein>
<dbReference type="Proteomes" id="UP000030747">
    <property type="component" value="Unassembled WGS sequence"/>
</dbReference>
<evidence type="ECO:0000256" key="11">
    <source>
        <dbReference type="SAM" id="MobiDB-lite"/>
    </source>
</evidence>
<dbReference type="OrthoDB" id="330954at2759"/>
<dbReference type="GO" id="GO:0005524">
    <property type="term" value="F:ATP binding"/>
    <property type="evidence" value="ECO:0007669"/>
    <property type="project" value="UniProtKB-KW"/>
</dbReference>
<dbReference type="GO" id="GO:0006310">
    <property type="term" value="P:DNA recombination"/>
    <property type="evidence" value="ECO:0007669"/>
    <property type="project" value="UniProtKB-KW"/>
</dbReference>
<dbReference type="Gene3D" id="3.40.50.410">
    <property type="entry name" value="von Willebrand factor, type A domain"/>
    <property type="match status" value="1"/>
</dbReference>
<keyword evidence="7" id="KW-0238">DNA-binding</keyword>
<keyword evidence="4" id="KW-0378">Hydrolase</keyword>
<evidence type="ECO:0000256" key="9">
    <source>
        <dbReference type="ARBA" id="ARBA00023204"/>
    </source>
</evidence>
<dbReference type="SUPFAM" id="SSF53300">
    <property type="entry name" value="vWA-like"/>
    <property type="match status" value="1"/>
</dbReference>
<evidence type="ECO:0000259" key="13">
    <source>
        <dbReference type="Pfam" id="PF08785"/>
    </source>
</evidence>
<dbReference type="InterPro" id="IPR016194">
    <property type="entry name" value="SPOC-like_C_dom_sf"/>
</dbReference>
<feature type="compositionally biased region" description="Low complexity" evidence="11">
    <location>
        <begin position="281"/>
        <end position="294"/>
    </location>
</feature>
<dbReference type="EMBL" id="HG675611">
    <property type="protein sequence ID" value="CDJ41378.1"/>
    <property type="molecule type" value="Genomic_DNA"/>
</dbReference>
<dbReference type="GO" id="GO:0006303">
    <property type="term" value="P:double-strand break repair via nonhomologous end joining"/>
    <property type="evidence" value="ECO:0007669"/>
    <property type="project" value="InterPro"/>
</dbReference>
<keyword evidence="3" id="KW-0227">DNA damage</keyword>
<organism evidence="14 15">
    <name type="scientific">Eimeria tenella</name>
    <name type="common">Coccidian parasite</name>
    <dbReference type="NCBI Taxonomy" id="5802"/>
    <lineage>
        <taxon>Eukaryota</taxon>
        <taxon>Sar</taxon>
        <taxon>Alveolata</taxon>
        <taxon>Apicomplexa</taxon>
        <taxon>Conoidasida</taxon>
        <taxon>Coccidia</taxon>
        <taxon>Eucoccidiorida</taxon>
        <taxon>Eimeriorina</taxon>
        <taxon>Eimeriidae</taxon>
        <taxon>Eimeria</taxon>
    </lineage>
</organism>
<evidence type="ECO:0000256" key="8">
    <source>
        <dbReference type="ARBA" id="ARBA00023172"/>
    </source>
</evidence>
<dbReference type="GO" id="GO:0042162">
    <property type="term" value="F:telomeric DNA binding"/>
    <property type="evidence" value="ECO:0007669"/>
    <property type="project" value="TreeGrafter"/>
</dbReference>
<reference evidence="14" key="1">
    <citation type="submission" date="2013-10" db="EMBL/GenBank/DDBJ databases">
        <title>Genomic analysis of the causative agents of coccidiosis in chickens.</title>
        <authorList>
            <person name="Reid A.J."/>
            <person name="Blake D."/>
            <person name="Billington K."/>
            <person name="Browne H."/>
            <person name="Dunn M."/>
            <person name="Hung S."/>
            <person name="Kawahara F."/>
            <person name="Miranda-Saavedra D."/>
            <person name="Mourier T."/>
            <person name="Nagra H."/>
            <person name="Otto T.D."/>
            <person name="Rawlings N."/>
            <person name="Sanchez A."/>
            <person name="Sanders M."/>
            <person name="Subramaniam C."/>
            <person name="Tay Y."/>
            <person name="Dear P."/>
            <person name="Doerig C."/>
            <person name="Gruber A."/>
            <person name="Parkinson J."/>
            <person name="Shirley M."/>
            <person name="Wan K.L."/>
            <person name="Berriman M."/>
            <person name="Tomley F."/>
            <person name="Pain A."/>
        </authorList>
    </citation>
    <scope>NUCLEOTIDE SEQUENCE [LARGE SCALE GENOMIC DNA]</scope>
    <source>
        <strain evidence="14">Houghton</strain>
    </source>
</reference>
<evidence type="ECO:0000256" key="3">
    <source>
        <dbReference type="ARBA" id="ARBA00022763"/>
    </source>
</evidence>
<name>U6KWR6_EIMTE</name>
<evidence type="ECO:0000313" key="15">
    <source>
        <dbReference type="Proteomes" id="UP000030747"/>
    </source>
</evidence>
<keyword evidence="6" id="KW-0067">ATP-binding</keyword>
<dbReference type="GO" id="GO:0016787">
    <property type="term" value="F:hydrolase activity"/>
    <property type="evidence" value="ECO:0007669"/>
    <property type="project" value="UniProtKB-KW"/>
</dbReference>
<feature type="region of interest" description="Disordered" evidence="11">
    <location>
        <begin position="275"/>
        <end position="299"/>
    </location>
</feature>
<proteinExistence type="predicted"/>
<evidence type="ECO:0008006" key="16">
    <source>
        <dbReference type="Google" id="ProtNLM"/>
    </source>
</evidence>
<dbReference type="InterPro" id="IPR036465">
    <property type="entry name" value="vWFA_dom_sf"/>
</dbReference>